<evidence type="ECO:0000256" key="2">
    <source>
        <dbReference type="SAM" id="MobiDB-lite"/>
    </source>
</evidence>
<sequence length="1092" mass="128117">MARERGETYGADPDCKRTAREDTMNSWQERWKNASTKVNPKHKKAYKKRIGKTQSAQCRYCYAEEDTCEHTFFSCEKWSVLHLTIETSDGVAMHPEPSRDDKTTSHLPLGKLRGPGEIWYRSLPTKLFTWVEWRDMLINNFKQKRNLHEALTNMMACVPGRNERLYEYVYRKLALIRKLKLPISDEDKVNLIMGRINDHQIRRMLGQYQPLSTYHLPSAPILTVPIPNLPVNVAEKALESLSSPPPSGGNERLNPSGLKIKVKSGDNIVRVKTKLTRRPRITSVSHAELKLLLKNSKINEQHKVTQTEEQNAEMSESDASEHNEDWHSPSEGRRIKKPKTTTESQNRLELKNTYDPLKNAEENEEMDTAPSQYTIKFNTNIYTRNKKNWTKVQEVLKSDGVDFHTYMHKNEKTHAFVLRGLDQRPAPKEIAEALLHENINMLEIYIPILKPKKELTNSNNYRPISLFPGLAKVAEKVINARLNKYDKSLKLTREEQFGFSQGHDTTQQVTRIVHDIITNYNKKKKQNRNIPRRYPSGQNTAKTTEDQNMEEIKQILLELSREVKEMRNDISQNNKEMKSLREDVRIMQVNWEKEKLDLVEKITKTEEKIEKLEKDKIRNNLIVTGMRMETEDEVLLRNTMEKKINKELSLNVKVKKVYKIGQHRYNVEMNNWNEKLMVLKTKGKLRGKEIYIDSALTLTEREIQKNIRERINGATELEMEQKGAKAHERGTTKTTRQKERTTQTEREEQTEPTNPGKQAKKPNKKGKMNKKTIRLGTWNNSKEEEKTKFYDKLEKVCEKVKRNDILMIVGDFNAKIGKEERNEGVAGKETIHDTTNDNGAKICDLAAATNTFIVSTQYRHKREHKITWMIPGGTEGNQIDHMLISKKWKRIIQDVRTYRGANVDSDHLLVVAKMRMKVVKQTGGSRKNGWDVEKLNHTRHNDEYKKEMRKKLETREEEVDIDEEWKNLKESIIDTAETVLGRRTTRKRKEWFDEECEKRTEAKNQARNRWLKTGNLKDLENYKEKRKEATKYCKYKKESWIGELMQEVEVNNRDSRKLYKLIKHWNSTSKKTQRIERDNARRMENRTTHSTT</sequence>
<dbReference type="SUPFAM" id="SSF56219">
    <property type="entry name" value="DNase I-like"/>
    <property type="match status" value="1"/>
</dbReference>
<feature type="region of interest" description="Disordered" evidence="2">
    <location>
        <begin position="1"/>
        <end position="26"/>
    </location>
</feature>
<dbReference type="PANTHER" id="PTHR19446">
    <property type="entry name" value="REVERSE TRANSCRIPTASES"/>
    <property type="match status" value="1"/>
</dbReference>
<feature type="compositionally biased region" description="Basic residues" evidence="2">
    <location>
        <begin position="758"/>
        <end position="772"/>
    </location>
</feature>
<accession>A0A8J6HPF5</accession>
<dbReference type="EMBL" id="JABDTM020017852">
    <property type="protein sequence ID" value="KAH0818344.1"/>
    <property type="molecule type" value="Genomic_DNA"/>
</dbReference>
<evidence type="ECO:0008006" key="5">
    <source>
        <dbReference type="Google" id="ProtNLM"/>
    </source>
</evidence>
<feature type="compositionally biased region" description="Basic and acidic residues" evidence="2">
    <location>
        <begin position="1073"/>
        <end position="1092"/>
    </location>
</feature>
<feature type="region of interest" description="Disordered" evidence="2">
    <location>
        <begin position="714"/>
        <end position="772"/>
    </location>
</feature>
<dbReference type="AlphaFoldDB" id="A0A8J6HPF5"/>
<feature type="coiled-coil region" evidence="1">
    <location>
        <begin position="549"/>
        <end position="615"/>
    </location>
</feature>
<protein>
    <recommendedName>
        <fullName evidence="5">Reverse transcriptase domain-containing protein</fullName>
    </recommendedName>
</protein>
<feature type="region of interest" description="Disordered" evidence="2">
    <location>
        <begin position="300"/>
        <end position="351"/>
    </location>
</feature>
<evidence type="ECO:0000313" key="4">
    <source>
        <dbReference type="Proteomes" id="UP000719412"/>
    </source>
</evidence>
<feature type="compositionally biased region" description="Basic and acidic residues" evidence="2">
    <location>
        <begin position="719"/>
        <end position="749"/>
    </location>
</feature>
<feature type="region of interest" description="Disordered" evidence="2">
    <location>
        <begin position="1070"/>
        <end position="1092"/>
    </location>
</feature>
<proteinExistence type="predicted"/>
<dbReference type="Gene3D" id="3.60.10.10">
    <property type="entry name" value="Endonuclease/exonuclease/phosphatase"/>
    <property type="match status" value="1"/>
</dbReference>
<organism evidence="3 4">
    <name type="scientific">Tenebrio molitor</name>
    <name type="common">Yellow mealworm beetle</name>
    <dbReference type="NCBI Taxonomy" id="7067"/>
    <lineage>
        <taxon>Eukaryota</taxon>
        <taxon>Metazoa</taxon>
        <taxon>Ecdysozoa</taxon>
        <taxon>Arthropoda</taxon>
        <taxon>Hexapoda</taxon>
        <taxon>Insecta</taxon>
        <taxon>Pterygota</taxon>
        <taxon>Neoptera</taxon>
        <taxon>Endopterygota</taxon>
        <taxon>Coleoptera</taxon>
        <taxon>Polyphaga</taxon>
        <taxon>Cucujiformia</taxon>
        <taxon>Tenebrionidae</taxon>
        <taxon>Tenebrio</taxon>
    </lineage>
</organism>
<reference evidence="3" key="1">
    <citation type="journal article" date="2020" name="J Insects Food Feed">
        <title>The yellow mealworm (Tenebrio molitor) genome: a resource for the emerging insects as food and feed industry.</title>
        <authorList>
            <person name="Eriksson T."/>
            <person name="Andere A."/>
            <person name="Kelstrup H."/>
            <person name="Emery V."/>
            <person name="Picard C."/>
        </authorList>
    </citation>
    <scope>NUCLEOTIDE SEQUENCE</scope>
    <source>
        <strain evidence="3">Stoneville</strain>
        <tissue evidence="3">Whole head</tissue>
    </source>
</reference>
<evidence type="ECO:0000256" key="1">
    <source>
        <dbReference type="SAM" id="Coils"/>
    </source>
</evidence>
<dbReference type="InterPro" id="IPR036691">
    <property type="entry name" value="Endo/exonu/phosph_ase_sf"/>
</dbReference>
<gene>
    <name evidence="3" type="ORF">GEV33_004447</name>
</gene>
<evidence type="ECO:0000313" key="3">
    <source>
        <dbReference type="EMBL" id="KAH0818344.1"/>
    </source>
</evidence>
<feature type="compositionally biased region" description="Basic and acidic residues" evidence="2">
    <location>
        <begin position="319"/>
        <end position="333"/>
    </location>
</feature>
<reference evidence="3" key="2">
    <citation type="submission" date="2021-08" db="EMBL/GenBank/DDBJ databases">
        <authorList>
            <person name="Eriksson T."/>
        </authorList>
    </citation>
    <scope>NUCLEOTIDE SEQUENCE</scope>
    <source>
        <strain evidence="3">Stoneville</strain>
        <tissue evidence="3">Whole head</tissue>
    </source>
</reference>
<feature type="region of interest" description="Disordered" evidence="2">
    <location>
        <begin position="239"/>
        <end position="258"/>
    </location>
</feature>
<keyword evidence="4" id="KW-1185">Reference proteome</keyword>
<dbReference type="Proteomes" id="UP000719412">
    <property type="component" value="Unassembled WGS sequence"/>
</dbReference>
<name>A0A8J6HPF5_TENMO</name>
<keyword evidence="1" id="KW-0175">Coiled coil</keyword>
<feature type="region of interest" description="Disordered" evidence="2">
    <location>
        <begin position="523"/>
        <end position="548"/>
    </location>
</feature>
<comment type="caution">
    <text evidence="3">The sequence shown here is derived from an EMBL/GenBank/DDBJ whole genome shotgun (WGS) entry which is preliminary data.</text>
</comment>
<feature type="compositionally biased region" description="Basic and acidic residues" evidence="2">
    <location>
        <begin position="1"/>
        <end position="23"/>
    </location>
</feature>